<dbReference type="PANTHER" id="PTHR48451">
    <property type="entry name" value="DUF4218 DOMAIN-CONTAINING PROTEIN"/>
    <property type="match status" value="1"/>
</dbReference>
<reference evidence="1" key="1">
    <citation type="submission" date="2019-03" db="EMBL/GenBank/DDBJ databases">
        <title>WGS assembly of Setaria viridis.</title>
        <authorList>
            <person name="Huang P."/>
            <person name="Jenkins J."/>
            <person name="Grimwood J."/>
            <person name="Barry K."/>
            <person name="Healey A."/>
            <person name="Mamidi S."/>
            <person name="Sreedasyam A."/>
            <person name="Shu S."/>
            <person name="Feldman M."/>
            <person name="Wu J."/>
            <person name="Yu Y."/>
            <person name="Chen C."/>
            <person name="Johnson J."/>
            <person name="Rokhsar D."/>
            <person name="Baxter I."/>
            <person name="Schmutz J."/>
            <person name="Brutnell T."/>
            <person name="Kellogg E."/>
        </authorList>
    </citation>
    <scope>NUCLEOTIDE SEQUENCE [LARGE SCALE GENOMIC DNA]</scope>
</reference>
<gene>
    <name evidence="1" type="ORF">SEVIR_4G121800v2</name>
</gene>
<name>A0A4U6UZR6_SETVI</name>
<dbReference type="AlphaFoldDB" id="A0A4U6UZR6"/>
<accession>A0A4U6UZR6</accession>
<organism evidence="1 2">
    <name type="scientific">Setaria viridis</name>
    <name type="common">Green bristlegrass</name>
    <name type="synonym">Setaria italica subsp. viridis</name>
    <dbReference type="NCBI Taxonomy" id="4556"/>
    <lineage>
        <taxon>Eukaryota</taxon>
        <taxon>Viridiplantae</taxon>
        <taxon>Streptophyta</taxon>
        <taxon>Embryophyta</taxon>
        <taxon>Tracheophyta</taxon>
        <taxon>Spermatophyta</taxon>
        <taxon>Magnoliopsida</taxon>
        <taxon>Liliopsida</taxon>
        <taxon>Poales</taxon>
        <taxon>Poaceae</taxon>
        <taxon>PACMAD clade</taxon>
        <taxon>Panicoideae</taxon>
        <taxon>Panicodae</taxon>
        <taxon>Paniceae</taxon>
        <taxon>Cenchrinae</taxon>
        <taxon>Setaria</taxon>
    </lineage>
</organism>
<dbReference type="EMBL" id="CM016555">
    <property type="protein sequence ID" value="TKW21482.1"/>
    <property type="molecule type" value="Genomic_DNA"/>
</dbReference>
<protein>
    <submittedName>
        <fullName evidence="1">Uncharacterized protein</fullName>
    </submittedName>
</protein>
<sequence>MEECLDFCPRLLEGTTCFTRSSRNPKPSNESKGMYLFDSVGEPIGKCTGVNLDKHLLVQAHRYVFRHCDELEDLHSKLGPSSNLTPCSIEKLTDEHFPNWLKKKAYHY</sequence>
<dbReference type="Proteomes" id="UP000298652">
    <property type="component" value="Chromosome 4"/>
</dbReference>
<dbReference type="PANTHER" id="PTHR48451:SF1">
    <property type="entry name" value="DUF4218 DOMAIN-CONTAINING PROTEIN"/>
    <property type="match status" value="1"/>
</dbReference>
<evidence type="ECO:0000313" key="1">
    <source>
        <dbReference type="EMBL" id="TKW21482.1"/>
    </source>
</evidence>
<proteinExistence type="predicted"/>
<keyword evidence="2" id="KW-1185">Reference proteome</keyword>
<dbReference type="Gramene" id="TKW21482">
    <property type="protein sequence ID" value="TKW21482"/>
    <property type="gene ID" value="SEVIR_4G121800v2"/>
</dbReference>
<evidence type="ECO:0000313" key="2">
    <source>
        <dbReference type="Proteomes" id="UP000298652"/>
    </source>
</evidence>